<evidence type="ECO:0000256" key="1">
    <source>
        <dbReference type="SAM" id="MobiDB-lite"/>
    </source>
</evidence>
<evidence type="ECO:0000313" key="3">
    <source>
        <dbReference type="EMBL" id="MBB5752138.1"/>
    </source>
</evidence>
<feature type="domain" description="Glycosyltransferase 2-like" evidence="2">
    <location>
        <begin position="162"/>
        <end position="271"/>
    </location>
</feature>
<dbReference type="AlphaFoldDB" id="A0A7W9CUH4"/>
<name>A0A7W9CUH4_9HYPH</name>
<comment type="caution">
    <text evidence="3">The sequence shown here is derived from an EMBL/GenBank/DDBJ whole genome shotgun (WGS) entry which is preliminary data.</text>
</comment>
<dbReference type="InterPro" id="IPR050834">
    <property type="entry name" value="Glycosyltransf_2"/>
</dbReference>
<dbReference type="InterPro" id="IPR001173">
    <property type="entry name" value="Glyco_trans_2-like"/>
</dbReference>
<dbReference type="PANTHER" id="PTHR43685:SF2">
    <property type="entry name" value="GLYCOSYLTRANSFERASE 2-LIKE DOMAIN-CONTAINING PROTEIN"/>
    <property type="match status" value="1"/>
</dbReference>
<dbReference type="Gene3D" id="3.90.550.10">
    <property type="entry name" value="Spore Coat Polysaccharide Biosynthesis Protein SpsA, Chain A"/>
    <property type="match status" value="1"/>
</dbReference>
<dbReference type="RefSeq" id="WP_183853525.1">
    <property type="nucleotide sequence ID" value="NZ_JACHOO010000002.1"/>
</dbReference>
<dbReference type="CDD" id="cd00761">
    <property type="entry name" value="Glyco_tranf_GTA_type"/>
    <property type="match status" value="1"/>
</dbReference>
<dbReference type="EMBL" id="JACHOO010000002">
    <property type="protein sequence ID" value="MBB5752138.1"/>
    <property type="molecule type" value="Genomic_DNA"/>
</dbReference>
<proteinExistence type="predicted"/>
<evidence type="ECO:0000259" key="2">
    <source>
        <dbReference type="Pfam" id="PF00535"/>
    </source>
</evidence>
<keyword evidence="4" id="KW-1185">Reference proteome</keyword>
<protein>
    <recommendedName>
        <fullName evidence="2">Glycosyltransferase 2-like domain-containing protein</fullName>
    </recommendedName>
</protein>
<sequence>MVEFINMVGSRKGRQFVRRFFGLFERSSLLQRSAAARADADDGLSAGTALPEAPTSTLPPEAEALADSVNPVMTPADPGATAHADPGEAELGRPEYRDPLGFVDEPSKPSAPVEPPASIAVDILTTPKATSNFSFEASAIWKDELRRSAATEHLASERPLVSIIMPTKNRLHRIGLAIESVLAQTYDGWELMIIDDGSNDGTFEVISERFSDARIRVIRGDGRGVCAARNAGLHETRGDVIAYLDDDNRWQPDYLEITLLQMLRSGASCCYSALRRLPNIFDESGFSDILCVDFDINSLKFKNYIDLNVFSHRRPLFTELGGFDESLRRMVDWDLIIRYCEFYPPTYCNSIGADYDNSDT</sequence>
<dbReference type="InterPro" id="IPR029044">
    <property type="entry name" value="Nucleotide-diphossugar_trans"/>
</dbReference>
<feature type="region of interest" description="Disordered" evidence="1">
    <location>
        <begin position="70"/>
        <end position="114"/>
    </location>
</feature>
<evidence type="ECO:0000313" key="4">
    <source>
        <dbReference type="Proteomes" id="UP000523821"/>
    </source>
</evidence>
<dbReference type="Pfam" id="PF00535">
    <property type="entry name" value="Glycos_transf_2"/>
    <property type="match status" value="1"/>
</dbReference>
<dbReference type="Proteomes" id="UP000523821">
    <property type="component" value="Unassembled WGS sequence"/>
</dbReference>
<organism evidence="3 4">
    <name type="scientific">Prosthecomicrobium pneumaticum</name>
    <dbReference type="NCBI Taxonomy" id="81895"/>
    <lineage>
        <taxon>Bacteria</taxon>
        <taxon>Pseudomonadati</taxon>
        <taxon>Pseudomonadota</taxon>
        <taxon>Alphaproteobacteria</taxon>
        <taxon>Hyphomicrobiales</taxon>
        <taxon>Kaistiaceae</taxon>
        <taxon>Prosthecomicrobium</taxon>
    </lineage>
</organism>
<dbReference type="SUPFAM" id="SSF53448">
    <property type="entry name" value="Nucleotide-diphospho-sugar transferases"/>
    <property type="match status" value="1"/>
</dbReference>
<accession>A0A7W9CUH4</accession>
<reference evidence="3 4" key="1">
    <citation type="submission" date="2020-08" db="EMBL/GenBank/DDBJ databases">
        <title>Genomic Encyclopedia of Type Strains, Phase IV (KMG-IV): sequencing the most valuable type-strain genomes for metagenomic binning, comparative biology and taxonomic classification.</title>
        <authorList>
            <person name="Goeker M."/>
        </authorList>
    </citation>
    <scope>NUCLEOTIDE SEQUENCE [LARGE SCALE GENOMIC DNA]</scope>
    <source>
        <strain evidence="3 4">DSM 16268</strain>
    </source>
</reference>
<dbReference type="PANTHER" id="PTHR43685">
    <property type="entry name" value="GLYCOSYLTRANSFERASE"/>
    <property type="match status" value="1"/>
</dbReference>
<gene>
    <name evidence="3" type="ORF">GGQ63_001190</name>
</gene>